<feature type="compositionally biased region" description="Pro residues" evidence="1">
    <location>
        <begin position="498"/>
        <end position="518"/>
    </location>
</feature>
<dbReference type="Proteomes" id="UP000800093">
    <property type="component" value="Unassembled WGS sequence"/>
</dbReference>
<feature type="compositionally biased region" description="Low complexity" evidence="1">
    <location>
        <begin position="76"/>
        <end position="122"/>
    </location>
</feature>
<dbReference type="EMBL" id="ML986613">
    <property type="protein sequence ID" value="KAF2264837.1"/>
    <property type="molecule type" value="Genomic_DNA"/>
</dbReference>
<dbReference type="SUPFAM" id="SSF53300">
    <property type="entry name" value="vWA-like"/>
    <property type="match status" value="1"/>
</dbReference>
<feature type="compositionally biased region" description="Low complexity" evidence="1">
    <location>
        <begin position="52"/>
        <end position="66"/>
    </location>
</feature>
<name>A0A9P4N3V5_9PLEO</name>
<feature type="compositionally biased region" description="Low complexity" evidence="1">
    <location>
        <begin position="13"/>
        <end position="26"/>
    </location>
</feature>
<comment type="caution">
    <text evidence="2">The sequence shown here is derived from an EMBL/GenBank/DDBJ whole genome shotgun (WGS) entry which is preliminary data.</text>
</comment>
<dbReference type="AlphaFoldDB" id="A0A9P4N3V5"/>
<keyword evidence="3" id="KW-1185">Reference proteome</keyword>
<sequence length="518" mass="55886">MANYGGYQPYLGPNSTPNSYSQSPQPSANPPVPPPYPFASQPSSSPAPPQNPYGSPSPYQSQSGYNRPPPPPPNQQPYQQQQQQWGRQSYGQQQQQPYGQPSYGNQPTYGQSSSQASYGQYGQPPPGQYGGPPQQQYGAPPQQVQATPADIAAYKNVLLNCINEKKLEVFYPNPQTNPTIQNIASQAPPLVNQVMQRWKLPKEVASDIIKLALYDIVLYIDDSGSMQFEEEGSRITDLTVILDRVAFAATLFDKDGISVRFMNTDITHLRDQQGQPLQDHVCTEQQVKQIISGVRFSGLTPMGTELKRKVIDGIILPKATSRQMRKPVLIVSITDGQPAGEDQNTVANTIRYAFNALEQVFGPAGGRGAVAFEFAQVGNDEAARKFLGRLDEDPNIGPFVDCTSNYENEQAEMAAANPPVDLTPPLWVVKMLLGAIDSSYDTKDEKTSRPPGGPAPGGYGAPQGYQGGYPGGPPPQGYPPQGGYPGGLGGPPSQQGRPPYPGAPGQPQYGGPPPPGRY</sequence>
<reference evidence="3" key="1">
    <citation type="journal article" date="2020" name="Stud. Mycol.">
        <title>101 Dothideomycetes genomes: A test case for predicting lifestyles and emergence of pathogens.</title>
        <authorList>
            <person name="Haridas S."/>
            <person name="Albert R."/>
            <person name="Binder M."/>
            <person name="Bloem J."/>
            <person name="LaButti K."/>
            <person name="Salamov A."/>
            <person name="Andreopoulos B."/>
            <person name="Baker S."/>
            <person name="Barry K."/>
            <person name="Bills G."/>
            <person name="Bluhm B."/>
            <person name="Cannon C."/>
            <person name="Castanera R."/>
            <person name="Culley D."/>
            <person name="Daum C."/>
            <person name="Ezra D."/>
            <person name="Gonzalez J."/>
            <person name="Henrissat B."/>
            <person name="Kuo A."/>
            <person name="Liang C."/>
            <person name="Lipzen A."/>
            <person name="Lutzoni F."/>
            <person name="Magnuson J."/>
            <person name="Mondo S."/>
            <person name="Nolan M."/>
            <person name="Ohm R."/>
            <person name="Pangilinan J."/>
            <person name="Park H.-J."/>
            <person name="Ramirez L."/>
            <person name="Alfaro M."/>
            <person name="Sun H."/>
            <person name="Tritt A."/>
            <person name="Yoshinaga Y."/>
            <person name="Zwiers L.-H."/>
            <person name="Turgeon B."/>
            <person name="Goodwin S."/>
            <person name="Spatafora J."/>
            <person name="Crous P."/>
            <person name="Grigoriev I."/>
        </authorList>
    </citation>
    <scope>NUCLEOTIDE SEQUENCE [LARGE SCALE GENOMIC DNA]</scope>
    <source>
        <strain evidence="3">CBS 304.66</strain>
    </source>
</reference>
<dbReference type="PANTHER" id="PTHR34706:SF2">
    <property type="entry name" value="RFEF"/>
    <property type="match status" value="1"/>
</dbReference>
<protein>
    <recommendedName>
        <fullName evidence="4">VWFA domain-containing protein</fullName>
    </recommendedName>
</protein>
<accession>A0A9P4N3V5</accession>
<feature type="compositionally biased region" description="Gly residues" evidence="1">
    <location>
        <begin position="455"/>
        <end position="470"/>
    </location>
</feature>
<feature type="region of interest" description="Disordered" evidence="1">
    <location>
        <begin position="440"/>
        <end position="518"/>
    </location>
</feature>
<proteinExistence type="predicted"/>
<dbReference type="InterPro" id="IPR036465">
    <property type="entry name" value="vWFA_dom_sf"/>
</dbReference>
<dbReference type="OrthoDB" id="2142040at2759"/>
<evidence type="ECO:0000256" key="1">
    <source>
        <dbReference type="SAM" id="MobiDB-lite"/>
    </source>
</evidence>
<evidence type="ECO:0000313" key="2">
    <source>
        <dbReference type="EMBL" id="KAF2264837.1"/>
    </source>
</evidence>
<evidence type="ECO:0000313" key="3">
    <source>
        <dbReference type="Proteomes" id="UP000800093"/>
    </source>
</evidence>
<dbReference type="PANTHER" id="PTHR34706">
    <property type="entry name" value="SLR1338 PROTEIN"/>
    <property type="match status" value="1"/>
</dbReference>
<gene>
    <name evidence="2" type="ORF">CC78DRAFT_462847</name>
</gene>
<evidence type="ECO:0008006" key="4">
    <source>
        <dbReference type="Google" id="ProtNLM"/>
    </source>
</evidence>
<feature type="compositionally biased region" description="Low complexity" evidence="1">
    <location>
        <begin position="131"/>
        <end position="143"/>
    </location>
</feature>
<feature type="compositionally biased region" description="Pro residues" evidence="1">
    <location>
        <begin position="27"/>
        <end position="37"/>
    </location>
</feature>
<dbReference type="Gene3D" id="3.40.50.410">
    <property type="entry name" value="von Willebrand factor, type A domain"/>
    <property type="match status" value="1"/>
</dbReference>
<organism evidence="2 3">
    <name type="scientific">Lojkania enalia</name>
    <dbReference type="NCBI Taxonomy" id="147567"/>
    <lineage>
        <taxon>Eukaryota</taxon>
        <taxon>Fungi</taxon>
        <taxon>Dikarya</taxon>
        <taxon>Ascomycota</taxon>
        <taxon>Pezizomycotina</taxon>
        <taxon>Dothideomycetes</taxon>
        <taxon>Pleosporomycetidae</taxon>
        <taxon>Pleosporales</taxon>
        <taxon>Pleosporales incertae sedis</taxon>
        <taxon>Lojkania</taxon>
    </lineage>
</organism>
<feature type="region of interest" description="Disordered" evidence="1">
    <location>
        <begin position="1"/>
        <end position="144"/>
    </location>
</feature>